<evidence type="ECO:0000313" key="3">
    <source>
        <dbReference type="Proteomes" id="UP000245942"/>
    </source>
</evidence>
<evidence type="ECO:0000313" key="2">
    <source>
        <dbReference type="EMBL" id="PWN21729.1"/>
    </source>
</evidence>
<feature type="compositionally biased region" description="Low complexity" evidence="1">
    <location>
        <begin position="102"/>
        <end position="122"/>
    </location>
</feature>
<sequence>MLFYRPTYKTQQLPRPTEPDSTAVCDSLQLHVTMKTHHFSPLLLIFLFCSKTLASSSSDSERTVSNPGLPVRPSSPLTSPTTPTSGPSLTRFVRFDDIVQRPAQAAQTAHPTQPAQPTRPTQVLQSAQLVRPARPSFFFAKKRPDPNSLSAQLERSRAYYRKEEQEKSAKAPPVVLSKEARRQEAMKLYLRKKKSRAKAAGTCAVTPIRPTSHFPLTSEGHPIFGPQPYKPRKGSKAKSQGSNGGGRSDGEWTPAGDGTMVNQKNQSKTMGEGKESAAYKIKGKGKASG</sequence>
<protein>
    <submittedName>
        <fullName evidence="2">Uncharacterized protein</fullName>
    </submittedName>
</protein>
<proteinExistence type="predicted"/>
<gene>
    <name evidence="2" type="ORF">BCV69DRAFT_311457</name>
</gene>
<feature type="compositionally biased region" description="Polar residues" evidence="1">
    <location>
        <begin position="260"/>
        <end position="269"/>
    </location>
</feature>
<evidence type="ECO:0000256" key="1">
    <source>
        <dbReference type="SAM" id="MobiDB-lite"/>
    </source>
</evidence>
<name>A0A316U9A0_9BASI</name>
<feature type="region of interest" description="Disordered" evidence="1">
    <location>
        <begin position="57"/>
        <end position="89"/>
    </location>
</feature>
<dbReference type="RefSeq" id="XP_025348889.1">
    <property type="nucleotide sequence ID" value="XM_025494865.1"/>
</dbReference>
<keyword evidence="3" id="KW-1185">Reference proteome</keyword>
<feature type="compositionally biased region" description="Low complexity" evidence="1">
    <location>
        <begin position="74"/>
        <end position="89"/>
    </location>
</feature>
<accession>A0A316U9A0</accession>
<feature type="compositionally biased region" description="Polar residues" evidence="1">
    <location>
        <begin position="57"/>
        <end position="66"/>
    </location>
</feature>
<feature type="region of interest" description="Disordered" evidence="1">
    <location>
        <begin position="102"/>
        <end position="124"/>
    </location>
</feature>
<feature type="region of interest" description="Disordered" evidence="1">
    <location>
        <begin position="211"/>
        <end position="289"/>
    </location>
</feature>
<dbReference type="Proteomes" id="UP000245942">
    <property type="component" value="Unassembled WGS sequence"/>
</dbReference>
<dbReference type="EMBL" id="KZ819324">
    <property type="protein sequence ID" value="PWN21729.1"/>
    <property type="molecule type" value="Genomic_DNA"/>
</dbReference>
<organism evidence="2 3">
    <name type="scientific">Pseudomicrostroma glucosiphilum</name>
    <dbReference type="NCBI Taxonomy" id="1684307"/>
    <lineage>
        <taxon>Eukaryota</taxon>
        <taxon>Fungi</taxon>
        <taxon>Dikarya</taxon>
        <taxon>Basidiomycota</taxon>
        <taxon>Ustilaginomycotina</taxon>
        <taxon>Exobasidiomycetes</taxon>
        <taxon>Microstromatales</taxon>
        <taxon>Microstromatales incertae sedis</taxon>
        <taxon>Pseudomicrostroma</taxon>
    </lineage>
</organism>
<dbReference type="AlphaFoldDB" id="A0A316U9A0"/>
<reference evidence="2 3" key="1">
    <citation type="journal article" date="2018" name="Mol. Biol. Evol.">
        <title>Broad Genomic Sampling Reveals a Smut Pathogenic Ancestry of the Fungal Clade Ustilaginomycotina.</title>
        <authorList>
            <person name="Kijpornyongpan T."/>
            <person name="Mondo S.J."/>
            <person name="Barry K."/>
            <person name="Sandor L."/>
            <person name="Lee J."/>
            <person name="Lipzen A."/>
            <person name="Pangilinan J."/>
            <person name="LaButti K."/>
            <person name="Hainaut M."/>
            <person name="Henrissat B."/>
            <person name="Grigoriev I.V."/>
            <person name="Spatafora J.W."/>
            <person name="Aime M.C."/>
        </authorList>
    </citation>
    <scope>NUCLEOTIDE SEQUENCE [LARGE SCALE GENOMIC DNA]</scope>
    <source>
        <strain evidence="2 3">MCA 4718</strain>
    </source>
</reference>
<dbReference type="GeneID" id="37016599"/>